<evidence type="ECO:0000259" key="1">
    <source>
        <dbReference type="Pfam" id="PF08787"/>
    </source>
</evidence>
<name>A0AA88AR35_FICCA</name>
<reference evidence="2" key="1">
    <citation type="submission" date="2023-07" db="EMBL/GenBank/DDBJ databases">
        <title>draft genome sequence of fig (Ficus carica).</title>
        <authorList>
            <person name="Takahashi T."/>
            <person name="Nishimura K."/>
        </authorList>
    </citation>
    <scope>NUCLEOTIDE SEQUENCE</scope>
</reference>
<dbReference type="InterPro" id="IPR014895">
    <property type="entry name" value="Alginate_lyase_2"/>
</dbReference>
<evidence type="ECO:0000313" key="3">
    <source>
        <dbReference type="Proteomes" id="UP001187192"/>
    </source>
</evidence>
<dbReference type="InterPro" id="IPR013320">
    <property type="entry name" value="ConA-like_dom_sf"/>
</dbReference>
<evidence type="ECO:0000313" key="2">
    <source>
        <dbReference type="EMBL" id="GMN56302.1"/>
    </source>
</evidence>
<sequence>MDKNNSKMLNYDSKIRSFVLLIALSYLNNSQYSSLGALLGAPTDGFSRVSLSSSNFQLQKPYDQPVQNRYSNNNGVETFRVYSNDKPFQQGSPTKPRTEIRISGHDYTSGVWQFEGNFYVPSGTNGVCIMQVFGAANQATTLQLRVYDGNLKVYRSQVVVSNIYNKWFKLNVIHDVGNSRVTIFINDQQKVVVGGRGPSTFYFKYGVYAQDGSSYYMESRWSGIKIFRKNGLNDNVFTSI</sequence>
<gene>
    <name evidence="2" type="ORF">TIFTF001_025406</name>
</gene>
<dbReference type="PANTHER" id="PTHR33681">
    <property type="entry name" value="BINDING PROTEIN, PUTATIVE, EXPRESSED-RELATED"/>
    <property type="match status" value="1"/>
</dbReference>
<organism evidence="2 3">
    <name type="scientific">Ficus carica</name>
    <name type="common">Common fig</name>
    <dbReference type="NCBI Taxonomy" id="3494"/>
    <lineage>
        <taxon>Eukaryota</taxon>
        <taxon>Viridiplantae</taxon>
        <taxon>Streptophyta</taxon>
        <taxon>Embryophyta</taxon>
        <taxon>Tracheophyta</taxon>
        <taxon>Spermatophyta</taxon>
        <taxon>Magnoliopsida</taxon>
        <taxon>eudicotyledons</taxon>
        <taxon>Gunneridae</taxon>
        <taxon>Pentapetalae</taxon>
        <taxon>rosids</taxon>
        <taxon>fabids</taxon>
        <taxon>Rosales</taxon>
        <taxon>Moraceae</taxon>
        <taxon>Ficeae</taxon>
        <taxon>Ficus</taxon>
    </lineage>
</organism>
<dbReference type="Pfam" id="PF08787">
    <property type="entry name" value="Alginate_lyase2"/>
    <property type="match status" value="1"/>
</dbReference>
<dbReference type="EMBL" id="BTGU01000062">
    <property type="protein sequence ID" value="GMN56302.1"/>
    <property type="molecule type" value="Genomic_DNA"/>
</dbReference>
<dbReference type="SUPFAM" id="SSF49899">
    <property type="entry name" value="Concanavalin A-like lectins/glucanases"/>
    <property type="match status" value="1"/>
</dbReference>
<comment type="caution">
    <text evidence="2">The sequence shown here is derived from an EMBL/GenBank/DDBJ whole genome shotgun (WGS) entry which is preliminary data.</text>
</comment>
<keyword evidence="3" id="KW-1185">Reference proteome</keyword>
<dbReference type="PANTHER" id="PTHR33681:SF13">
    <property type="entry name" value="ALGINATE LYASE 2 DOMAIN-CONTAINING PROTEIN"/>
    <property type="match status" value="1"/>
</dbReference>
<accession>A0AA88AR35</accession>
<proteinExistence type="predicted"/>
<feature type="domain" description="Alginate lyase 2" evidence="1">
    <location>
        <begin position="54"/>
        <end position="227"/>
    </location>
</feature>
<protein>
    <recommendedName>
        <fullName evidence="1">Alginate lyase 2 domain-containing protein</fullName>
    </recommendedName>
</protein>
<dbReference type="AlphaFoldDB" id="A0AA88AR35"/>
<dbReference type="Gramene" id="FCD_00029291-RA">
    <property type="protein sequence ID" value="FCD_00029291-RA:cds"/>
    <property type="gene ID" value="FCD_00029291"/>
</dbReference>
<dbReference type="Proteomes" id="UP001187192">
    <property type="component" value="Unassembled WGS sequence"/>
</dbReference>
<dbReference type="Gene3D" id="2.60.120.200">
    <property type="match status" value="1"/>
</dbReference>